<sequence length="391" mass="42637">MSHVVAGPAAEALASLSASQLAFLQKLSKAELHAHLNGSIPSPVLQQLAADFLTSTSDSAHSREIASAPSSSPDAVRAGIRRLQDGVVLDEIHDFFGLFPAIYTITSTPTTLRRATRAVLEHFLEPHAENGGHPQAAYLELRSTPRETPAMSRMQYIETVLDEVERYAPERAALIVSLDRRMDSRTAAECVECAVALKKAGRRVVGVDLCGDPRVNTAGNMDEFKEHFRNAKAAGLGVTLHIAEVSPRIPSMPATPECPSAETLQLLSCKPDRLGHATFLDDAAKEIVHTDEMCIEICLSSNLLCKTVPTLDAHHIRYYIGHNHPIAICTDDILPFRNSLLGEYALLMARPPLGLGLTEAEVEKIAKMGMDSRFQQRPYILITASQTIKTH</sequence>
<keyword evidence="4" id="KW-0378">Hydrolase</keyword>
<organism evidence="9 10">
    <name type="scientific">Pycnoporus cinnabarinus</name>
    <name type="common">Cinnabar-red polypore</name>
    <name type="synonym">Trametes cinnabarina</name>
    <dbReference type="NCBI Taxonomy" id="5643"/>
    <lineage>
        <taxon>Eukaryota</taxon>
        <taxon>Fungi</taxon>
        <taxon>Dikarya</taxon>
        <taxon>Basidiomycota</taxon>
        <taxon>Agaricomycotina</taxon>
        <taxon>Agaricomycetes</taxon>
        <taxon>Polyporales</taxon>
        <taxon>Polyporaceae</taxon>
        <taxon>Trametes</taxon>
    </lineage>
</organism>
<keyword evidence="6" id="KW-0546">Nucleotide metabolism</keyword>
<name>A0A060SEX4_PYCCI</name>
<evidence type="ECO:0000256" key="2">
    <source>
        <dbReference type="ARBA" id="ARBA00006676"/>
    </source>
</evidence>
<evidence type="ECO:0000256" key="5">
    <source>
        <dbReference type="ARBA" id="ARBA00022833"/>
    </source>
</evidence>
<keyword evidence="10" id="KW-1185">Reference proteome</keyword>
<comment type="catalytic activity">
    <reaction evidence="7">
        <text>N(6)-methyl-AMP + H2O + H(+) = IMP + methylamine</text>
        <dbReference type="Rhea" id="RHEA:16001"/>
        <dbReference type="ChEBI" id="CHEBI:15377"/>
        <dbReference type="ChEBI" id="CHEBI:15378"/>
        <dbReference type="ChEBI" id="CHEBI:58053"/>
        <dbReference type="ChEBI" id="CHEBI:59338"/>
        <dbReference type="ChEBI" id="CHEBI:144842"/>
    </reaction>
    <physiologicalReaction direction="left-to-right" evidence="7">
        <dbReference type="Rhea" id="RHEA:16002"/>
    </physiologicalReaction>
</comment>
<dbReference type="GO" id="GO:0009117">
    <property type="term" value="P:nucleotide metabolic process"/>
    <property type="evidence" value="ECO:0007669"/>
    <property type="project" value="UniProtKB-KW"/>
</dbReference>
<dbReference type="STRING" id="5643.A0A060SEX4"/>
<reference evidence="9" key="1">
    <citation type="submission" date="2014-01" db="EMBL/GenBank/DDBJ databases">
        <title>The genome of the white-rot fungus Pycnoporus cinnabarinus: a basidiomycete model with a versatile arsenal for lignocellulosic biomass breakdown.</title>
        <authorList>
            <person name="Levasseur A."/>
            <person name="Lomascolo A."/>
            <person name="Ruiz-Duenas F.J."/>
            <person name="Uzan E."/>
            <person name="Piumi F."/>
            <person name="Kues U."/>
            <person name="Ram A.F.J."/>
            <person name="Murat C."/>
            <person name="Haon M."/>
            <person name="Benoit I."/>
            <person name="Arfi Y."/>
            <person name="Chevret D."/>
            <person name="Drula E."/>
            <person name="Kwon M.J."/>
            <person name="Gouret P."/>
            <person name="Lesage-Meessen L."/>
            <person name="Lombard V."/>
            <person name="Mariette J."/>
            <person name="Noirot C."/>
            <person name="Park J."/>
            <person name="Patyshakuliyeva A."/>
            <person name="Wieneger R.A.B."/>
            <person name="Wosten H.A.B."/>
            <person name="Martin F."/>
            <person name="Coutinho P.M."/>
            <person name="de Vries R."/>
            <person name="Martinez A.T."/>
            <person name="Klopp C."/>
            <person name="Pontarotti P."/>
            <person name="Henrissat B."/>
            <person name="Record E."/>
        </authorList>
    </citation>
    <scope>NUCLEOTIDE SEQUENCE [LARGE SCALE GENOMIC DNA]</scope>
    <source>
        <strain evidence="9">BRFM137</strain>
    </source>
</reference>
<dbReference type="HOGENOM" id="CLU_039228_3_0_1"/>
<dbReference type="InterPro" id="IPR001365">
    <property type="entry name" value="A_deaminase_dom"/>
</dbReference>
<dbReference type="Proteomes" id="UP000029665">
    <property type="component" value="Unassembled WGS sequence"/>
</dbReference>
<dbReference type="AlphaFoldDB" id="A0A060SEX4"/>
<dbReference type="GO" id="GO:0046103">
    <property type="term" value="P:inosine biosynthetic process"/>
    <property type="evidence" value="ECO:0007669"/>
    <property type="project" value="TreeGrafter"/>
</dbReference>
<comment type="caution">
    <text evidence="9">The sequence shown here is derived from an EMBL/GenBank/DDBJ whole genome shotgun (WGS) entry which is preliminary data.</text>
</comment>
<protein>
    <recommendedName>
        <fullName evidence="8">Adenosine deaminase domain-containing protein</fullName>
    </recommendedName>
</protein>
<dbReference type="Gene3D" id="3.20.20.140">
    <property type="entry name" value="Metal-dependent hydrolases"/>
    <property type="match status" value="1"/>
</dbReference>
<dbReference type="PANTHER" id="PTHR11409">
    <property type="entry name" value="ADENOSINE DEAMINASE"/>
    <property type="match status" value="1"/>
</dbReference>
<accession>A0A060SEX4</accession>
<evidence type="ECO:0000256" key="4">
    <source>
        <dbReference type="ARBA" id="ARBA00022801"/>
    </source>
</evidence>
<dbReference type="PANTHER" id="PTHR11409:SF42">
    <property type="entry name" value="ADENOSINE DEAMINASE-LIKE PROTEIN"/>
    <property type="match status" value="1"/>
</dbReference>
<feature type="domain" description="Adenosine deaminase" evidence="8">
    <location>
        <begin position="29"/>
        <end position="375"/>
    </location>
</feature>
<evidence type="ECO:0000256" key="1">
    <source>
        <dbReference type="ARBA" id="ARBA00001947"/>
    </source>
</evidence>
<comment type="similarity">
    <text evidence="2">Belongs to the metallo-dependent hydrolases superfamily. Adenosine and AMP deaminases family.</text>
</comment>
<dbReference type="InterPro" id="IPR032466">
    <property type="entry name" value="Metal_Hydrolase"/>
</dbReference>
<evidence type="ECO:0000256" key="7">
    <source>
        <dbReference type="ARBA" id="ARBA00048787"/>
    </source>
</evidence>
<evidence type="ECO:0000313" key="9">
    <source>
        <dbReference type="EMBL" id="CDO70953.1"/>
    </source>
</evidence>
<dbReference type="Pfam" id="PF00962">
    <property type="entry name" value="A_deaminase"/>
    <property type="match status" value="1"/>
</dbReference>
<dbReference type="GO" id="GO:0006154">
    <property type="term" value="P:adenosine catabolic process"/>
    <property type="evidence" value="ECO:0007669"/>
    <property type="project" value="TreeGrafter"/>
</dbReference>
<dbReference type="SUPFAM" id="SSF51556">
    <property type="entry name" value="Metallo-dependent hydrolases"/>
    <property type="match status" value="1"/>
</dbReference>
<dbReference type="OMA" id="RPQFKPY"/>
<dbReference type="OrthoDB" id="272271at2759"/>
<dbReference type="GO" id="GO:0046872">
    <property type="term" value="F:metal ion binding"/>
    <property type="evidence" value="ECO:0007669"/>
    <property type="project" value="UniProtKB-KW"/>
</dbReference>
<dbReference type="InterPro" id="IPR006330">
    <property type="entry name" value="Ado/ade_deaminase"/>
</dbReference>
<gene>
    <name evidence="9" type="ORF">BN946_scf184829.g62</name>
</gene>
<evidence type="ECO:0000313" key="10">
    <source>
        <dbReference type="Proteomes" id="UP000029665"/>
    </source>
</evidence>
<evidence type="ECO:0000259" key="8">
    <source>
        <dbReference type="Pfam" id="PF00962"/>
    </source>
</evidence>
<proteinExistence type="inferred from homology"/>
<keyword evidence="3" id="KW-0479">Metal-binding</keyword>
<dbReference type="EMBL" id="CCBP010000095">
    <property type="protein sequence ID" value="CDO70953.1"/>
    <property type="molecule type" value="Genomic_DNA"/>
</dbReference>
<evidence type="ECO:0000256" key="3">
    <source>
        <dbReference type="ARBA" id="ARBA00022723"/>
    </source>
</evidence>
<keyword evidence="5" id="KW-0862">Zinc</keyword>
<dbReference type="GO" id="GO:0004000">
    <property type="term" value="F:adenosine deaminase activity"/>
    <property type="evidence" value="ECO:0007669"/>
    <property type="project" value="TreeGrafter"/>
</dbReference>
<comment type="cofactor">
    <cofactor evidence="1">
        <name>Zn(2+)</name>
        <dbReference type="ChEBI" id="CHEBI:29105"/>
    </cofactor>
</comment>
<evidence type="ECO:0000256" key="6">
    <source>
        <dbReference type="ARBA" id="ARBA00023080"/>
    </source>
</evidence>